<dbReference type="PROSITE" id="PS51352">
    <property type="entry name" value="THIOREDOXIN_2"/>
    <property type="match status" value="1"/>
</dbReference>
<accession>A0A1G4I2Y8</accession>
<dbReference type="AlphaFoldDB" id="A0A1G4I2Y8"/>
<name>A0A1G4I2Y8_TRYEQ</name>
<dbReference type="Proteomes" id="UP000195570">
    <property type="component" value="Unassembled WGS sequence"/>
</dbReference>
<dbReference type="GeneID" id="92374226"/>
<evidence type="ECO:0000313" key="2">
    <source>
        <dbReference type="EMBL" id="SCU66076.1"/>
    </source>
</evidence>
<dbReference type="RefSeq" id="XP_067077566.1">
    <property type="nucleotide sequence ID" value="XM_067221465.1"/>
</dbReference>
<reference evidence="2" key="1">
    <citation type="submission" date="2016-09" db="EMBL/GenBank/DDBJ databases">
        <authorList>
            <person name="Hebert L."/>
            <person name="Moumen B."/>
        </authorList>
    </citation>
    <scope>NUCLEOTIDE SEQUENCE [LARGE SCALE GENOMIC DNA]</scope>
    <source>
        <strain evidence="2">OVI</strain>
    </source>
</reference>
<dbReference type="Pfam" id="PF13905">
    <property type="entry name" value="Thioredoxin_8"/>
    <property type="match status" value="1"/>
</dbReference>
<protein>
    <submittedName>
        <fullName evidence="2">Tryparedoxin 1a, putative</fullName>
    </submittedName>
</protein>
<gene>
    <name evidence="2" type="ORF">TEOVI_000028600</name>
</gene>
<dbReference type="SMR" id="A0A1G4I2Y8"/>
<dbReference type="PROSITE" id="PS00194">
    <property type="entry name" value="THIOREDOXIN_1"/>
    <property type="match status" value="1"/>
</dbReference>
<dbReference type="SUPFAM" id="SSF52833">
    <property type="entry name" value="Thioredoxin-like"/>
    <property type="match status" value="1"/>
</dbReference>
<comment type="caution">
    <text evidence="2">The sequence shown here is derived from an EMBL/GenBank/DDBJ whole genome shotgun (WGS) entry which is preliminary data.</text>
</comment>
<dbReference type="EMBL" id="CZPT02000499">
    <property type="protein sequence ID" value="SCU66076.1"/>
    <property type="molecule type" value="Genomic_DNA"/>
</dbReference>
<dbReference type="PANTHER" id="PTHR46472">
    <property type="entry name" value="NUCLEOREDOXIN"/>
    <property type="match status" value="1"/>
</dbReference>
<dbReference type="GO" id="GO:0005634">
    <property type="term" value="C:nucleus"/>
    <property type="evidence" value="ECO:0007669"/>
    <property type="project" value="TreeGrafter"/>
</dbReference>
<dbReference type="GO" id="GO:0031397">
    <property type="term" value="P:negative regulation of protein ubiquitination"/>
    <property type="evidence" value="ECO:0007669"/>
    <property type="project" value="TreeGrafter"/>
</dbReference>
<dbReference type="InterPro" id="IPR017937">
    <property type="entry name" value="Thioredoxin_CS"/>
</dbReference>
<dbReference type="Gene3D" id="3.40.30.10">
    <property type="entry name" value="Glutaredoxin"/>
    <property type="match status" value="1"/>
</dbReference>
<dbReference type="InterPro" id="IPR036249">
    <property type="entry name" value="Thioredoxin-like_sf"/>
</dbReference>
<keyword evidence="3" id="KW-1185">Reference proteome</keyword>
<dbReference type="VEuPathDB" id="TriTrypDB:TEOVI_000028600"/>
<evidence type="ECO:0000259" key="1">
    <source>
        <dbReference type="PROSITE" id="PS51352"/>
    </source>
</evidence>
<dbReference type="InterPro" id="IPR045870">
    <property type="entry name" value="TryX_NRX_thioredoxin_dom"/>
</dbReference>
<proteinExistence type="predicted"/>
<dbReference type="CDD" id="cd03009">
    <property type="entry name" value="TryX_like_TryX_NRX"/>
    <property type="match status" value="1"/>
</dbReference>
<dbReference type="PANTHER" id="PTHR46472:SF1">
    <property type="entry name" value="NUCLEOREDOXIN"/>
    <property type="match status" value="1"/>
</dbReference>
<sequence>MSGLAKYLPGATNLLSKSGEVSLGSLVGKTVFLYFSASWCPPCRGFTPVLAEFYEKHHVAKNFEVVLISWDENESDFHDYYGKMPWLALPFDQRSTVSELGKTFGVESIPTLITINADTGAIIGTQARTRVIEDPDGANFPWPN</sequence>
<dbReference type="GO" id="GO:0004791">
    <property type="term" value="F:thioredoxin-disulfide reductase (NADPH) activity"/>
    <property type="evidence" value="ECO:0007669"/>
    <property type="project" value="InterPro"/>
</dbReference>
<dbReference type="GO" id="GO:0030178">
    <property type="term" value="P:negative regulation of Wnt signaling pathway"/>
    <property type="evidence" value="ECO:0007669"/>
    <property type="project" value="TreeGrafter"/>
</dbReference>
<dbReference type="InterPro" id="IPR013766">
    <property type="entry name" value="Thioredoxin_domain"/>
</dbReference>
<feature type="domain" description="Thioredoxin" evidence="1">
    <location>
        <begin position="2"/>
        <end position="144"/>
    </location>
</feature>
<dbReference type="FunFam" id="3.40.30.10:FF:000288">
    <property type="entry name" value="Tryparedoxin 1a"/>
    <property type="match status" value="1"/>
</dbReference>
<evidence type="ECO:0000313" key="3">
    <source>
        <dbReference type="Proteomes" id="UP000195570"/>
    </source>
</evidence>
<organism evidence="2 3">
    <name type="scientific">Trypanosoma equiperdum</name>
    <dbReference type="NCBI Taxonomy" id="5694"/>
    <lineage>
        <taxon>Eukaryota</taxon>
        <taxon>Discoba</taxon>
        <taxon>Euglenozoa</taxon>
        <taxon>Kinetoplastea</taxon>
        <taxon>Metakinetoplastina</taxon>
        <taxon>Trypanosomatida</taxon>
        <taxon>Trypanosomatidae</taxon>
        <taxon>Trypanosoma</taxon>
    </lineage>
</organism>
<dbReference type="InterPro" id="IPR012336">
    <property type="entry name" value="Thioredoxin-like_fold"/>
</dbReference>